<dbReference type="SUPFAM" id="SSF53041">
    <property type="entry name" value="Resolvase-like"/>
    <property type="match status" value="1"/>
</dbReference>
<dbReference type="GO" id="GO:0000150">
    <property type="term" value="F:DNA strand exchange activity"/>
    <property type="evidence" value="ECO:0007669"/>
    <property type="project" value="InterPro"/>
</dbReference>
<dbReference type="GO" id="GO:0003677">
    <property type="term" value="F:DNA binding"/>
    <property type="evidence" value="ECO:0007669"/>
    <property type="project" value="InterPro"/>
</dbReference>
<sequence length="156" mass="18120">MYLEISNPMDYHAALYIRLSKEDESEGPSQSVQNQESLLREFVQQHRLSVYDTYIDDGWSGTSFDRPAFQRMIADIEAKKVNMVITKALSRLGRDYIMTGHYMERYFPEHRVRYISLLDGIDTGVDSTANDITPFRAIMNDMYSIVTPWPHGKKDV</sequence>
<feature type="domain" description="Resolvase/invertase-type recombinase catalytic" evidence="1">
    <location>
        <begin position="12"/>
        <end position="156"/>
    </location>
</feature>
<dbReference type="PANTHER" id="PTHR30461">
    <property type="entry name" value="DNA-INVERTASE FROM LAMBDOID PROPHAGE"/>
    <property type="match status" value="1"/>
</dbReference>
<dbReference type="InterPro" id="IPR006119">
    <property type="entry name" value="Resolv_N"/>
</dbReference>
<evidence type="ECO:0000313" key="2">
    <source>
        <dbReference type="EMBL" id="MDB7936266.1"/>
    </source>
</evidence>
<name>A0AAW6CQ38_FLAPL</name>
<evidence type="ECO:0000313" key="3">
    <source>
        <dbReference type="Proteomes" id="UP001211173"/>
    </source>
</evidence>
<proteinExistence type="predicted"/>
<evidence type="ECO:0000259" key="1">
    <source>
        <dbReference type="PROSITE" id="PS51736"/>
    </source>
</evidence>
<protein>
    <submittedName>
        <fullName evidence="2">Recombinase family protein</fullName>
    </submittedName>
</protein>
<dbReference type="EMBL" id="JAQLWV010000085">
    <property type="protein sequence ID" value="MDB7936266.1"/>
    <property type="molecule type" value="Genomic_DNA"/>
</dbReference>
<dbReference type="Proteomes" id="UP001211173">
    <property type="component" value="Unassembled WGS sequence"/>
</dbReference>
<dbReference type="PANTHER" id="PTHR30461:SF23">
    <property type="entry name" value="DNA RECOMBINASE-RELATED"/>
    <property type="match status" value="1"/>
</dbReference>
<gene>
    <name evidence="2" type="ORF">PNE06_24590</name>
</gene>
<dbReference type="InterPro" id="IPR036162">
    <property type="entry name" value="Resolvase-like_N_sf"/>
</dbReference>
<reference evidence="2" key="1">
    <citation type="submission" date="2023-01" db="EMBL/GenBank/DDBJ databases">
        <title>Human gut microbiome strain richness.</title>
        <authorList>
            <person name="Chen-Liaw A."/>
        </authorList>
    </citation>
    <scope>NUCLEOTIDE SEQUENCE</scope>
    <source>
        <strain evidence="2">1001287st1_F4_1001285I_161205</strain>
    </source>
</reference>
<comment type="caution">
    <text evidence="2">The sequence shown here is derived from an EMBL/GenBank/DDBJ whole genome shotgun (WGS) entry which is preliminary data.</text>
</comment>
<dbReference type="InterPro" id="IPR050639">
    <property type="entry name" value="SSR_resolvase"/>
</dbReference>
<accession>A0AAW6CQ38</accession>
<dbReference type="PROSITE" id="PS51736">
    <property type="entry name" value="RECOMBINASES_3"/>
    <property type="match status" value="1"/>
</dbReference>
<dbReference type="Gene3D" id="3.40.50.1390">
    <property type="entry name" value="Resolvase, N-terminal catalytic domain"/>
    <property type="match status" value="1"/>
</dbReference>
<dbReference type="RefSeq" id="WP_009261107.1">
    <property type="nucleotide sequence ID" value="NZ_BAABXT010000001.1"/>
</dbReference>
<dbReference type="SMART" id="SM00857">
    <property type="entry name" value="Resolvase"/>
    <property type="match status" value="1"/>
</dbReference>
<dbReference type="AlphaFoldDB" id="A0AAW6CQ38"/>
<organism evidence="2 3">
    <name type="scientific">Flavonifractor plautii</name>
    <name type="common">Fusobacterium plautii</name>
    <dbReference type="NCBI Taxonomy" id="292800"/>
    <lineage>
        <taxon>Bacteria</taxon>
        <taxon>Bacillati</taxon>
        <taxon>Bacillota</taxon>
        <taxon>Clostridia</taxon>
        <taxon>Eubacteriales</taxon>
        <taxon>Oscillospiraceae</taxon>
        <taxon>Flavonifractor</taxon>
    </lineage>
</organism>
<dbReference type="Pfam" id="PF00239">
    <property type="entry name" value="Resolvase"/>
    <property type="match status" value="1"/>
</dbReference>